<dbReference type="PROSITE" id="PS51857">
    <property type="entry name" value="CSD_2"/>
    <property type="match status" value="1"/>
</dbReference>
<keyword evidence="4" id="KW-1185">Reference proteome</keyword>
<evidence type="ECO:0000256" key="1">
    <source>
        <dbReference type="SAM" id="Phobius"/>
    </source>
</evidence>
<dbReference type="PRINTS" id="PR00050">
    <property type="entry name" value="COLDSHOCK"/>
</dbReference>
<reference evidence="3 4" key="1">
    <citation type="submission" date="2023-04" db="EMBL/GenBank/DDBJ databases">
        <title>A long-awaited taxogenomic arrangement of the family Halomonadaceae.</title>
        <authorList>
            <person name="De La Haba R."/>
            <person name="Chuvochina M."/>
            <person name="Wittouck S."/>
            <person name="Arahal D.R."/>
            <person name="Sanchez-Porro C."/>
            <person name="Hugenholtz P."/>
            <person name="Ventosa A."/>
        </authorList>
    </citation>
    <scope>NUCLEOTIDE SEQUENCE [LARGE SCALE GENOMIC DNA]</scope>
    <source>
        <strain evidence="3 4">DSM 22428</strain>
    </source>
</reference>
<dbReference type="RefSeq" id="WP_285836058.1">
    <property type="nucleotide sequence ID" value="NZ_JAMLJI010000002.1"/>
</dbReference>
<dbReference type="Gene3D" id="2.40.50.140">
    <property type="entry name" value="Nucleic acid-binding proteins"/>
    <property type="match status" value="1"/>
</dbReference>
<comment type="caution">
    <text evidence="3">The sequence shown here is derived from an EMBL/GenBank/DDBJ whole genome shotgun (WGS) entry which is preliminary data.</text>
</comment>
<sequence length="152" mass="16432">MNRQSFLRCSLISAVLALLLPFLILGLLMLFGSASPAGELMSAPAYLATAIAGFIVLIIATASMSRSAPQSVTSTAIEADDDDRESGIVKWFNVNKGYGFITRDVGGDEDVFVHFRALRGKGNRTLAEGQRVKYYAVRNDRGLQAEDVTVIT</sequence>
<dbReference type="SUPFAM" id="SSF50249">
    <property type="entry name" value="Nucleic acid-binding proteins"/>
    <property type="match status" value="1"/>
</dbReference>
<dbReference type="CDD" id="cd04458">
    <property type="entry name" value="CSP_CDS"/>
    <property type="match status" value="1"/>
</dbReference>
<feature type="transmembrane region" description="Helical" evidence="1">
    <location>
        <begin position="12"/>
        <end position="31"/>
    </location>
</feature>
<dbReference type="InterPro" id="IPR011129">
    <property type="entry name" value="CSD"/>
</dbReference>
<dbReference type="Proteomes" id="UP001269375">
    <property type="component" value="Unassembled WGS sequence"/>
</dbReference>
<dbReference type="InterPro" id="IPR002059">
    <property type="entry name" value="CSP_DNA-bd"/>
</dbReference>
<keyword evidence="1" id="KW-1133">Transmembrane helix</keyword>
<dbReference type="PANTHER" id="PTHR11544">
    <property type="entry name" value="COLD SHOCK DOMAIN CONTAINING PROTEINS"/>
    <property type="match status" value="1"/>
</dbReference>
<gene>
    <name evidence="3" type="ORF">QC825_02150</name>
</gene>
<keyword evidence="1" id="KW-0472">Membrane</keyword>
<organism evidence="3 4">
    <name type="scientific">Larsenimonas suaedae</name>
    <dbReference type="NCBI Taxonomy" id="1851019"/>
    <lineage>
        <taxon>Bacteria</taxon>
        <taxon>Pseudomonadati</taxon>
        <taxon>Pseudomonadota</taxon>
        <taxon>Gammaproteobacteria</taxon>
        <taxon>Oceanospirillales</taxon>
        <taxon>Halomonadaceae</taxon>
        <taxon>Larsenimonas</taxon>
    </lineage>
</organism>
<dbReference type="InterPro" id="IPR050181">
    <property type="entry name" value="Cold_shock_domain"/>
</dbReference>
<dbReference type="Pfam" id="PF00313">
    <property type="entry name" value="CSD"/>
    <property type="match status" value="1"/>
</dbReference>
<keyword evidence="1" id="KW-0812">Transmembrane</keyword>
<evidence type="ECO:0000259" key="2">
    <source>
        <dbReference type="PROSITE" id="PS51857"/>
    </source>
</evidence>
<accession>A0ABU1GS76</accession>
<proteinExistence type="predicted"/>
<feature type="domain" description="CSD" evidence="2">
    <location>
        <begin position="84"/>
        <end position="150"/>
    </location>
</feature>
<dbReference type="InterPro" id="IPR012340">
    <property type="entry name" value="NA-bd_OB-fold"/>
</dbReference>
<feature type="transmembrane region" description="Helical" evidence="1">
    <location>
        <begin position="43"/>
        <end position="62"/>
    </location>
</feature>
<name>A0ABU1GS76_9GAMM</name>
<dbReference type="SMART" id="SM00357">
    <property type="entry name" value="CSP"/>
    <property type="match status" value="1"/>
</dbReference>
<evidence type="ECO:0000313" key="3">
    <source>
        <dbReference type="EMBL" id="MDR5894875.1"/>
    </source>
</evidence>
<evidence type="ECO:0000313" key="4">
    <source>
        <dbReference type="Proteomes" id="UP001269375"/>
    </source>
</evidence>
<protein>
    <submittedName>
        <fullName evidence="3">Cold shock domain-containing protein</fullName>
    </submittedName>
</protein>
<dbReference type="EMBL" id="JARWAO010000001">
    <property type="protein sequence ID" value="MDR5894875.1"/>
    <property type="molecule type" value="Genomic_DNA"/>
</dbReference>